<keyword evidence="1" id="KW-0479">Metal-binding</keyword>
<name>A0AAE0DHP1_9LECA</name>
<dbReference type="PRINTS" id="PR01950">
    <property type="entry name" value="LANCSUPER"/>
</dbReference>
<evidence type="ECO:0000256" key="1">
    <source>
        <dbReference type="PIRSR" id="PIRSR607822-1"/>
    </source>
</evidence>
<dbReference type="InterPro" id="IPR012341">
    <property type="entry name" value="6hp_glycosidase-like_sf"/>
</dbReference>
<dbReference type="GO" id="GO:0005975">
    <property type="term" value="P:carbohydrate metabolic process"/>
    <property type="evidence" value="ECO:0007669"/>
    <property type="project" value="InterPro"/>
</dbReference>
<dbReference type="SUPFAM" id="SSF158745">
    <property type="entry name" value="LanC-like"/>
    <property type="match status" value="1"/>
</dbReference>
<dbReference type="AlphaFoldDB" id="A0AAE0DHP1"/>
<feature type="binding site" evidence="1">
    <location>
        <position position="255"/>
    </location>
    <ligand>
        <name>Zn(2+)</name>
        <dbReference type="ChEBI" id="CHEBI:29105"/>
    </ligand>
</feature>
<proteinExistence type="predicted"/>
<dbReference type="SMART" id="SM01260">
    <property type="entry name" value="LANC_like"/>
    <property type="match status" value="1"/>
</dbReference>
<dbReference type="Pfam" id="PF05147">
    <property type="entry name" value="LANC_like"/>
    <property type="match status" value="1"/>
</dbReference>
<dbReference type="Gene3D" id="1.50.10.10">
    <property type="match status" value="1"/>
</dbReference>
<keyword evidence="1" id="KW-0862">Zinc</keyword>
<dbReference type="CDD" id="cd04794">
    <property type="entry name" value="euk_LANCL"/>
    <property type="match status" value="1"/>
</dbReference>
<comment type="caution">
    <text evidence="2">The sequence shown here is derived from an EMBL/GenBank/DDBJ whole genome shotgun (WGS) entry which is preliminary data.</text>
</comment>
<dbReference type="GO" id="GO:0031179">
    <property type="term" value="P:peptide modification"/>
    <property type="evidence" value="ECO:0007669"/>
    <property type="project" value="InterPro"/>
</dbReference>
<dbReference type="GO" id="GO:0005886">
    <property type="term" value="C:plasma membrane"/>
    <property type="evidence" value="ECO:0007669"/>
    <property type="project" value="TreeGrafter"/>
</dbReference>
<keyword evidence="3" id="KW-1185">Reference proteome</keyword>
<dbReference type="GO" id="GO:0046872">
    <property type="term" value="F:metal ion binding"/>
    <property type="evidence" value="ECO:0007669"/>
    <property type="project" value="UniProtKB-KW"/>
</dbReference>
<reference evidence="2" key="1">
    <citation type="submission" date="2022-11" db="EMBL/GenBank/DDBJ databases">
        <title>Chromosomal genome sequence assembly and mating type (MAT) locus characterization of the leprose asexual lichenized fungus Lepraria neglecta (Nyl.) Erichsen.</title>
        <authorList>
            <person name="Allen J.L."/>
            <person name="Pfeffer B."/>
        </authorList>
    </citation>
    <scope>NUCLEOTIDE SEQUENCE</scope>
    <source>
        <strain evidence="2">Allen 5258</strain>
    </source>
</reference>
<dbReference type="Proteomes" id="UP001276659">
    <property type="component" value="Unassembled WGS sequence"/>
</dbReference>
<dbReference type="InterPro" id="IPR007822">
    <property type="entry name" value="LANC-like"/>
</dbReference>
<dbReference type="PANTHER" id="PTHR12736">
    <property type="entry name" value="LANC-LIKE PROTEIN"/>
    <property type="match status" value="1"/>
</dbReference>
<organism evidence="2 3">
    <name type="scientific">Lepraria neglecta</name>
    <dbReference type="NCBI Taxonomy" id="209136"/>
    <lineage>
        <taxon>Eukaryota</taxon>
        <taxon>Fungi</taxon>
        <taxon>Dikarya</taxon>
        <taxon>Ascomycota</taxon>
        <taxon>Pezizomycotina</taxon>
        <taxon>Lecanoromycetes</taxon>
        <taxon>OSLEUM clade</taxon>
        <taxon>Lecanoromycetidae</taxon>
        <taxon>Lecanorales</taxon>
        <taxon>Lecanorineae</taxon>
        <taxon>Stereocaulaceae</taxon>
        <taxon>Lepraria</taxon>
    </lineage>
</organism>
<protein>
    <submittedName>
        <fullName evidence="2">Uncharacterized protein</fullName>
    </submittedName>
</protein>
<dbReference type="PANTHER" id="PTHR12736:SF7">
    <property type="entry name" value="LANC-LIKE PROTEIN 3"/>
    <property type="match status" value="1"/>
</dbReference>
<feature type="binding site" evidence="1">
    <location>
        <position position="307"/>
    </location>
    <ligand>
        <name>Zn(2+)</name>
        <dbReference type="ChEBI" id="CHEBI:29105"/>
    </ligand>
</feature>
<evidence type="ECO:0000313" key="2">
    <source>
        <dbReference type="EMBL" id="KAK3169660.1"/>
    </source>
</evidence>
<sequence length="378" mass="41472">MIHKHAMARYINHTTIATPPPANPSQEIIASLTNVVTGFPPRNTYSKHDLQGLYSGPTSIAYLFFHLSKSSPDLLIAERKPDYWCNRYLSHSHPQILVRPSRCGVANETLAHLSVGAVAGQGGNFVDPFLGFVPALLAENVEGASNEWLYGRAGTLYLLRLMRAYTPPNTRLDEAITAIIDKVLEEGPTWFWHGKEYLGAVHGSIGILTQIVLSEPARAAQIKGLLGESIAAQSSETGNWPSSAESGREHLVQFCHGASGFAVSLLATRQYYTHDSEFLETINEAIKRGRWCIYERGLLTKESCLCHGATGNAVALEGESREGLMQWCQRTVVEQGLKEGVFVRSDDAWGLFCGEAGRAWGWMVVESFGEGMVGYSDV</sequence>
<accession>A0AAE0DHP1</accession>
<feature type="binding site" evidence="1">
    <location>
        <position position="306"/>
    </location>
    <ligand>
        <name>Zn(2+)</name>
        <dbReference type="ChEBI" id="CHEBI:29105"/>
    </ligand>
</feature>
<evidence type="ECO:0000313" key="3">
    <source>
        <dbReference type="Proteomes" id="UP001276659"/>
    </source>
</evidence>
<dbReference type="EMBL" id="JASNWA010000009">
    <property type="protein sequence ID" value="KAK3169660.1"/>
    <property type="molecule type" value="Genomic_DNA"/>
</dbReference>
<gene>
    <name evidence="2" type="ORF">OEA41_009044</name>
</gene>